<evidence type="ECO:0000313" key="3">
    <source>
        <dbReference type="Proteomes" id="UP001160148"/>
    </source>
</evidence>
<gene>
    <name evidence="2" type="ORF">MEUPH1_LOCUS18968</name>
</gene>
<dbReference type="PANTHER" id="PTHR45749">
    <property type="match status" value="1"/>
</dbReference>
<dbReference type="Proteomes" id="UP001160148">
    <property type="component" value="Unassembled WGS sequence"/>
</dbReference>
<evidence type="ECO:0000313" key="2">
    <source>
        <dbReference type="EMBL" id="CAI6364097.1"/>
    </source>
</evidence>
<dbReference type="InterPro" id="IPR012337">
    <property type="entry name" value="RNaseH-like_sf"/>
</dbReference>
<comment type="caution">
    <text evidence="2">The sequence shown here is derived from an EMBL/GenBank/DDBJ whole genome shotgun (WGS) entry which is preliminary data.</text>
</comment>
<evidence type="ECO:0000259" key="1">
    <source>
        <dbReference type="Pfam" id="PF05699"/>
    </source>
</evidence>
<reference evidence="2 3" key="1">
    <citation type="submission" date="2023-01" db="EMBL/GenBank/DDBJ databases">
        <authorList>
            <person name="Whitehead M."/>
        </authorList>
    </citation>
    <scope>NUCLEOTIDE SEQUENCE [LARGE SCALE GENOMIC DNA]</scope>
</reference>
<name>A0AAV0X8F4_9HEMI</name>
<dbReference type="PANTHER" id="PTHR45749:SF21">
    <property type="entry name" value="DUF4371 DOMAIN-CONTAINING PROTEIN"/>
    <property type="match status" value="1"/>
</dbReference>
<organism evidence="2 3">
    <name type="scientific">Macrosiphum euphorbiae</name>
    <name type="common">potato aphid</name>
    <dbReference type="NCBI Taxonomy" id="13131"/>
    <lineage>
        <taxon>Eukaryota</taxon>
        <taxon>Metazoa</taxon>
        <taxon>Ecdysozoa</taxon>
        <taxon>Arthropoda</taxon>
        <taxon>Hexapoda</taxon>
        <taxon>Insecta</taxon>
        <taxon>Pterygota</taxon>
        <taxon>Neoptera</taxon>
        <taxon>Paraneoptera</taxon>
        <taxon>Hemiptera</taxon>
        <taxon>Sternorrhyncha</taxon>
        <taxon>Aphidomorpha</taxon>
        <taxon>Aphidoidea</taxon>
        <taxon>Aphididae</taxon>
        <taxon>Macrosiphini</taxon>
        <taxon>Macrosiphum</taxon>
    </lineage>
</organism>
<sequence>MKYEIVHFKQFWDQLEPTFDGSSVLKLFEWMTECNVINIFPNIHIALRIYFTISVANCTAERAFSKLARIKNKNRSSQTQDNLSSLMILSTKINDVLQILNLNNT</sequence>
<protein>
    <recommendedName>
        <fullName evidence="1">HAT C-terminal dimerisation domain-containing protein</fullName>
    </recommendedName>
</protein>
<dbReference type="InterPro" id="IPR008906">
    <property type="entry name" value="HATC_C_dom"/>
</dbReference>
<dbReference type="SUPFAM" id="SSF53098">
    <property type="entry name" value="Ribonuclease H-like"/>
    <property type="match status" value="1"/>
</dbReference>
<proteinExistence type="predicted"/>
<dbReference type="GO" id="GO:0046983">
    <property type="term" value="F:protein dimerization activity"/>
    <property type="evidence" value="ECO:0007669"/>
    <property type="project" value="InterPro"/>
</dbReference>
<dbReference type="Pfam" id="PF05699">
    <property type="entry name" value="Dimer_Tnp_hAT"/>
    <property type="match status" value="1"/>
</dbReference>
<keyword evidence="3" id="KW-1185">Reference proteome</keyword>
<feature type="domain" description="HAT C-terminal dimerisation" evidence="1">
    <location>
        <begin position="24"/>
        <end position="90"/>
    </location>
</feature>
<dbReference type="AlphaFoldDB" id="A0AAV0X8F4"/>
<accession>A0AAV0X8F4</accession>
<dbReference type="EMBL" id="CARXXK010000003">
    <property type="protein sequence ID" value="CAI6364097.1"/>
    <property type="molecule type" value="Genomic_DNA"/>
</dbReference>